<dbReference type="GO" id="GO:0003677">
    <property type="term" value="F:DNA binding"/>
    <property type="evidence" value="ECO:0007669"/>
    <property type="project" value="UniProtKB-UniRule"/>
</dbReference>
<dbReference type="PROSITE" id="PS50893">
    <property type="entry name" value="ABC_TRANSPORTER_2"/>
    <property type="match status" value="2"/>
</dbReference>
<dbReference type="PANTHER" id="PTHR43152:SF3">
    <property type="entry name" value="UVRABC SYSTEM PROTEIN A"/>
    <property type="match status" value="1"/>
</dbReference>
<dbReference type="InterPro" id="IPR004602">
    <property type="entry name" value="UvrA"/>
</dbReference>
<dbReference type="NCBIfam" id="NF001503">
    <property type="entry name" value="PRK00349.1"/>
    <property type="match status" value="1"/>
</dbReference>
<evidence type="ECO:0000256" key="1">
    <source>
        <dbReference type="ARBA" id="ARBA00004496"/>
    </source>
</evidence>
<evidence type="ECO:0000256" key="12">
    <source>
        <dbReference type="ARBA" id="ARBA00023125"/>
    </source>
</evidence>
<comment type="caution">
    <text evidence="17">Lacks conserved residue(s) required for the propagation of feature annotation.</text>
</comment>
<evidence type="ECO:0000256" key="6">
    <source>
        <dbReference type="ARBA" id="ARBA00022763"/>
    </source>
</evidence>
<dbReference type="InterPro" id="IPR017871">
    <property type="entry name" value="ABC_transporter-like_CS"/>
</dbReference>
<dbReference type="GO" id="GO:0016887">
    <property type="term" value="F:ATP hydrolysis activity"/>
    <property type="evidence" value="ECO:0007669"/>
    <property type="project" value="InterPro"/>
</dbReference>
<dbReference type="PANTHER" id="PTHR43152">
    <property type="entry name" value="UVRABC SYSTEM PROTEIN A"/>
    <property type="match status" value="1"/>
</dbReference>
<evidence type="ECO:0000259" key="19">
    <source>
        <dbReference type="PROSITE" id="PS50893"/>
    </source>
</evidence>
<keyword evidence="9 17" id="KW-0862">Zinc</keyword>
<organism evidence="20 21">
    <name type="scientific">Sphingobium boeckii</name>
    <dbReference type="NCBI Taxonomy" id="1082345"/>
    <lineage>
        <taxon>Bacteria</taxon>
        <taxon>Pseudomonadati</taxon>
        <taxon>Pseudomonadota</taxon>
        <taxon>Alphaproteobacteria</taxon>
        <taxon>Sphingomonadales</taxon>
        <taxon>Sphingomonadaceae</taxon>
        <taxon>Sphingobium</taxon>
    </lineage>
</organism>
<dbReference type="Pfam" id="PF17755">
    <property type="entry name" value="UvrA_DNA-bind"/>
    <property type="match status" value="1"/>
</dbReference>
<feature type="zinc finger region" description="C4-type" evidence="17">
    <location>
        <begin position="793"/>
        <end position="819"/>
    </location>
</feature>
<feature type="domain" description="ABC transporter" evidence="19">
    <location>
        <begin position="659"/>
        <end position="990"/>
    </location>
</feature>
<dbReference type="GO" id="GO:0009380">
    <property type="term" value="C:excinuclease repair complex"/>
    <property type="evidence" value="ECO:0007669"/>
    <property type="project" value="InterPro"/>
</dbReference>
<keyword evidence="6 17" id="KW-0227">DNA damage</keyword>
<comment type="caution">
    <text evidence="20">The sequence shown here is derived from an EMBL/GenBank/DDBJ whole genome shotgun (WGS) entry which is preliminary data.</text>
</comment>
<dbReference type="Gene3D" id="1.10.8.280">
    <property type="entry name" value="ABC transporter ATPase domain-like"/>
    <property type="match status" value="1"/>
</dbReference>
<dbReference type="FunFam" id="1.20.1580.10:FF:000002">
    <property type="entry name" value="UvrABC system protein A"/>
    <property type="match status" value="1"/>
</dbReference>
<evidence type="ECO:0000256" key="16">
    <source>
        <dbReference type="ARBA" id="ARBA00042156"/>
    </source>
</evidence>
<dbReference type="Gene3D" id="3.40.50.300">
    <property type="entry name" value="P-loop containing nucleotide triphosphate hydrolases"/>
    <property type="match status" value="3"/>
</dbReference>
<keyword evidence="8 17" id="KW-0863">Zinc-finger</keyword>
<keyword evidence="17" id="KW-0742">SOS response</keyword>
<dbReference type="AlphaFoldDB" id="A0A7W9AJH0"/>
<feature type="domain" description="ABC transporter" evidence="19">
    <location>
        <begin position="369"/>
        <end position="642"/>
    </location>
</feature>
<dbReference type="CDD" id="cd03270">
    <property type="entry name" value="ABC_UvrA_I"/>
    <property type="match status" value="1"/>
</dbReference>
<keyword evidence="21" id="KW-1185">Reference proteome</keyword>
<keyword evidence="7 17" id="KW-0228">DNA excision</keyword>
<proteinExistence type="inferred from homology"/>
<dbReference type="InterPro" id="IPR041102">
    <property type="entry name" value="UvrA_inter"/>
</dbReference>
<evidence type="ECO:0000256" key="7">
    <source>
        <dbReference type="ARBA" id="ARBA00022769"/>
    </source>
</evidence>
<dbReference type="InterPro" id="IPR027417">
    <property type="entry name" value="P-loop_NTPase"/>
</dbReference>
<keyword evidence="10 17" id="KW-0067">ATP-binding</keyword>
<dbReference type="FunFam" id="3.40.50.300:FF:000028">
    <property type="entry name" value="UvrABC system protein A"/>
    <property type="match status" value="1"/>
</dbReference>
<name>A0A7W9AJH0_9SPHN</name>
<dbReference type="CDD" id="cd03271">
    <property type="entry name" value="ABC_UvrA_II"/>
    <property type="match status" value="1"/>
</dbReference>
<sequence>MLTHISVRGAREHNLKGVDVEIPRDTLTVITGLSGSGKSSLAFDTIYAEGQRRYVESLSAYARQFLEMMQKPDVDHIEGLSPAISIEQKTTSRNPRSTVATVTEIYDYMRLLWARTGIPYSPATGLPIAAQTVSQMVDRVMLLPEGTRAYLLAPVVRGRKGEYRKEMLEWQKAGFTRVRIDGEFYEIDEAPALDKKYKHDIEVVVDRIVVREGIETRLADSFETALKLAEGLAYVDLADGTVSALTSLGKIADADTVQAEPVEALSSSVQEKGKEGASTSSARTGMKNTGIPENRIVFSEKFACPVSGFTIAEIEPRLFSFNAPQGACPACDGLGEKLLFDEDLVVPNHALSIKKGAVVPWAKSNPPSPYYMQVLGSLAKEFGFDLETPWADLPGEVKLIILHGTGGRPVTLRFMDGRKSYEVKKAFEGVIGNLNRRLLQTDSAWMREELSKYQSSAPCEVCDGARLKPEALAVKVAMTTISDVTRLSVVDALDFFSTLLPKLSSQQAQIAERILKEILERLGFLNNVGLDYLNLNRTSGTLSGGESQRIRLASQIGSGLSGVLYVLDEPSIGLHQRDNDMLLATLRRLRDLGNTVLVVEHDEDAIRTADHIIDMGPGAGVHGGEIVAQGSLEDILSNTNSLTGDYLSGRRQVPVPAKRRKGNGKKLTVHNATANNLQNVTASIPLGTFTCITGVSGSGKSSFTVDTLYAASARALNGARMIAGKHEKITGLEHLDKVIDIDQSPIGRTPRSNPATYTGSFTNIRDWFAGLPESGARGYKPGRFSFNVKGGRCEACQGDGVLKIEMHFLPDVYVTCDVCHGARYNRETLEVKFKGKSIADVLDMTVEDAVEFFKAVPNIRDKMAMLAEVGLGYVKVGQQATTLSGGEAQRVKLAKELSRRATGNTLYILDEPTTGLHFEDVRKLLEVLHALVEQGNSVVVIEHNLDVIKTADWIIDLGPEGGVKGGEIVAEGTPEKVAKAPRSFTGKYLAPLLGMKAQMAEAQAAE</sequence>
<comment type="subcellular location">
    <subcellularLocation>
        <location evidence="1 17">Cytoplasm</location>
    </subcellularLocation>
</comment>
<evidence type="ECO:0000256" key="4">
    <source>
        <dbReference type="ARBA" id="ARBA00022737"/>
    </source>
</evidence>
<feature type="binding site" evidence="17">
    <location>
        <begin position="694"/>
        <end position="701"/>
    </location>
    <ligand>
        <name>ATP</name>
        <dbReference type="ChEBI" id="CHEBI:30616"/>
    </ligand>
</feature>
<dbReference type="GO" id="GO:0009432">
    <property type="term" value="P:SOS response"/>
    <property type="evidence" value="ECO:0007669"/>
    <property type="project" value="UniProtKB-UniRule"/>
</dbReference>
<dbReference type="Pfam" id="PF17760">
    <property type="entry name" value="UvrA_inter"/>
    <property type="match status" value="1"/>
</dbReference>
<keyword evidence="5 17" id="KW-0547">Nucleotide-binding</keyword>
<keyword evidence="11 17" id="KW-0267">Excision nuclease</keyword>
<comment type="subunit">
    <text evidence="17">Forms a heterotetramer with UvrB during the search for lesions.</text>
</comment>
<gene>
    <name evidence="17" type="primary">uvrA</name>
    <name evidence="20" type="ORF">FHS49_002858</name>
</gene>
<dbReference type="RefSeq" id="WP_184019619.1">
    <property type="nucleotide sequence ID" value="NZ_JACIJC010000004.1"/>
</dbReference>
<keyword evidence="13 17" id="KW-0234">DNA repair</keyword>
<dbReference type="PROSITE" id="PS00211">
    <property type="entry name" value="ABC_TRANSPORTER_1"/>
    <property type="match status" value="2"/>
</dbReference>
<reference evidence="20 21" key="1">
    <citation type="submission" date="2020-08" db="EMBL/GenBank/DDBJ databases">
        <title>Genomic Encyclopedia of Type Strains, Phase IV (KMG-IV): sequencing the most valuable type-strain genomes for metagenomic binning, comparative biology and taxonomic classification.</title>
        <authorList>
            <person name="Goeker M."/>
        </authorList>
    </citation>
    <scope>NUCLEOTIDE SEQUENCE [LARGE SCALE GENOMIC DNA]</scope>
    <source>
        <strain evidence="20 21">DSM 25079</strain>
    </source>
</reference>
<dbReference type="GO" id="GO:0006289">
    <property type="term" value="P:nucleotide-excision repair"/>
    <property type="evidence" value="ECO:0007669"/>
    <property type="project" value="UniProtKB-UniRule"/>
</dbReference>
<evidence type="ECO:0000256" key="18">
    <source>
        <dbReference type="SAM" id="MobiDB-lite"/>
    </source>
</evidence>
<evidence type="ECO:0000313" key="20">
    <source>
        <dbReference type="EMBL" id="MBB5686834.1"/>
    </source>
</evidence>
<evidence type="ECO:0000256" key="17">
    <source>
        <dbReference type="HAMAP-Rule" id="MF_00205"/>
    </source>
</evidence>
<evidence type="ECO:0000256" key="15">
    <source>
        <dbReference type="ARBA" id="ARBA00039316"/>
    </source>
</evidence>
<dbReference type="GO" id="GO:0005737">
    <property type="term" value="C:cytoplasm"/>
    <property type="evidence" value="ECO:0007669"/>
    <property type="project" value="UniProtKB-SubCell"/>
</dbReference>
<dbReference type="Gene3D" id="3.30.190.20">
    <property type="match status" value="1"/>
</dbReference>
<comment type="function">
    <text evidence="17">The UvrABC repair system catalyzes the recognition and processing of DNA lesions. UvrA is an ATPase and a DNA-binding protein. A damage recognition complex composed of 2 UvrA and 2 UvrB subunits scans DNA for abnormalities. When the presence of a lesion has been verified by UvrB, the UvrA molecules dissociate.</text>
</comment>
<evidence type="ECO:0000256" key="11">
    <source>
        <dbReference type="ARBA" id="ARBA00022881"/>
    </source>
</evidence>
<dbReference type="InterPro" id="IPR003439">
    <property type="entry name" value="ABC_transporter-like_ATP-bd"/>
</dbReference>
<feature type="region of interest" description="Disordered" evidence="18">
    <location>
        <begin position="264"/>
        <end position="286"/>
    </location>
</feature>
<evidence type="ECO:0000256" key="13">
    <source>
        <dbReference type="ARBA" id="ARBA00023204"/>
    </source>
</evidence>
<evidence type="ECO:0000256" key="8">
    <source>
        <dbReference type="ARBA" id="ARBA00022771"/>
    </source>
</evidence>
<dbReference type="InterPro" id="IPR041552">
    <property type="entry name" value="UvrA_DNA-bd"/>
</dbReference>
<dbReference type="NCBIfam" id="TIGR00630">
    <property type="entry name" value="uvra"/>
    <property type="match status" value="1"/>
</dbReference>
<dbReference type="Proteomes" id="UP000549617">
    <property type="component" value="Unassembled WGS sequence"/>
</dbReference>
<feature type="compositionally biased region" description="Polar residues" evidence="18">
    <location>
        <begin position="277"/>
        <end position="286"/>
    </location>
</feature>
<keyword evidence="3 17" id="KW-0479">Metal-binding</keyword>
<dbReference type="GO" id="GO:0005524">
    <property type="term" value="F:ATP binding"/>
    <property type="evidence" value="ECO:0007669"/>
    <property type="project" value="UniProtKB-UniRule"/>
</dbReference>
<dbReference type="Pfam" id="PF00005">
    <property type="entry name" value="ABC_tran"/>
    <property type="match status" value="1"/>
</dbReference>
<evidence type="ECO:0000256" key="10">
    <source>
        <dbReference type="ARBA" id="ARBA00022840"/>
    </source>
</evidence>
<dbReference type="GO" id="GO:0008270">
    <property type="term" value="F:zinc ion binding"/>
    <property type="evidence" value="ECO:0007669"/>
    <property type="project" value="UniProtKB-UniRule"/>
</dbReference>
<evidence type="ECO:0000256" key="3">
    <source>
        <dbReference type="ARBA" id="ARBA00022723"/>
    </source>
</evidence>
<comment type="similarity">
    <text evidence="14 17">Belongs to the ABC transporter superfamily. UvrA family.</text>
</comment>
<dbReference type="SUPFAM" id="SSF52540">
    <property type="entry name" value="P-loop containing nucleoside triphosphate hydrolases"/>
    <property type="match status" value="2"/>
</dbReference>
<keyword evidence="4 17" id="KW-0677">Repeat</keyword>
<keyword evidence="12 17" id="KW-0238">DNA-binding</keyword>
<dbReference type="EMBL" id="JACIJC010000004">
    <property type="protein sequence ID" value="MBB5686834.1"/>
    <property type="molecule type" value="Genomic_DNA"/>
</dbReference>
<protein>
    <recommendedName>
        <fullName evidence="15 17">UvrABC system protein A</fullName>
        <shortName evidence="17">UvrA protein</shortName>
    </recommendedName>
    <alternativeName>
        <fullName evidence="16 17">Excinuclease ABC subunit A</fullName>
    </alternativeName>
</protein>
<dbReference type="GO" id="GO:0009381">
    <property type="term" value="F:excinuclease ABC activity"/>
    <property type="evidence" value="ECO:0007669"/>
    <property type="project" value="UniProtKB-UniRule"/>
</dbReference>
<evidence type="ECO:0000313" key="21">
    <source>
        <dbReference type="Proteomes" id="UP000549617"/>
    </source>
</evidence>
<evidence type="ECO:0000256" key="5">
    <source>
        <dbReference type="ARBA" id="ARBA00022741"/>
    </source>
</evidence>
<accession>A0A7W9AJH0</accession>
<dbReference type="HAMAP" id="MF_00205">
    <property type="entry name" value="UvrA"/>
    <property type="match status" value="1"/>
</dbReference>
<evidence type="ECO:0000256" key="2">
    <source>
        <dbReference type="ARBA" id="ARBA00022490"/>
    </source>
</evidence>
<evidence type="ECO:0000256" key="9">
    <source>
        <dbReference type="ARBA" id="ARBA00022833"/>
    </source>
</evidence>
<evidence type="ECO:0000256" key="14">
    <source>
        <dbReference type="ARBA" id="ARBA00038000"/>
    </source>
</evidence>
<dbReference type="Gene3D" id="1.20.1580.10">
    <property type="entry name" value="ABC transporter ATPase like domain"/>
    <property type="match status" value="3"/>
</dbReference>
<feature type="binding site" evidence="17">
    <location>
        <begin position="32"/>
        <end position="39"/>
    </location>
    <ligand>
        <name>ATP</name>
        <dbReference type="ChEBI" id="CHEBI:30616"/>
    </ligand>
</feature>
<keyword evidence="2 17" id="KW-0963">Cytoplasm</keyword>